<dbReference type="EMBL" id="KE344806">
    <property type="protein sequence ID" value="EXB80283.1"/>
    <property type="molecule type" value="Genomic_DNA"/>
</dbReference>
<protein>
    <submittedName>
        <fullName evidence="1">Uncharacterized protein</fullName>
    </submittedName>
</protein>
<organism evidence="1 2">
    <name type="scientific">Morus notabilis</name>
    <dbReference type="NCBI Taxonomy" id="981085"/>
    <lineage>
        <taxon>Eukaryota</taxon>
        <taxon>Viridiplantae</taxon>
        <taxon>Streptophyta</taxon>
        <taxon>Embryophyta</taxon>
        <taxon>Tracheophyta</taxon>
        <taxon>Spermatophyta</taxon>
        <taxon>Magnoliopsida</taxon>
        <taxon>eudicotyledons</taxon>
        <taxon>Gunneridae</taxon>
        <taxon>Pentapetalae</taxon>
        <taxon>rosids</taxon>
        <taxon>fabids</taxon>
        <taxon>Rosales</taxon>
        <taxon>Moraceae</taxon>
        <taxon>Moreae</taxon>
        <taxon>Morus</taxon>
    </lineage>
</organism>
<keyword evidence="2" id="KW-1185">Reference proteome</keyword>
<reference evidence="2" key="1">
    <citation type="submission" date="2013-01" db="EMBL/GenBank/DDBJ databases">
        <title>Draft Genome Sequence of a Mulberry Tree, Morus notabilis C.K. Schneid.</title>
        <authorList>
            <person name="He N."/>
            <person name="Zhao S."/>
        </authorList>
    </citation>
    <scope>NUCLEOTIDE SEQUENCE</scope>
</reference>
<name>W9RAP1_9ROSA</name>
<sequence>MAIAHPHVCRCKSQPQTQLGHKASKAQLLKKAQKGKEFNLAQETSSPSQATICFPRVKVLLAESRSCAQDNPKKPKVPPRTAFHLLSFRSATHVHALRIFLPFQTLFAGVLPPFYQLLLIK</sequence>
<evidence type="ECO:0000313" key="2">
    <source>
        <dbReference type="Proteomes" id="UP000030645"/>
    </source>
</evidence>
<proteinExistence type="predicted"/>
<dbReference type="AlphaFoldDB" id="W9RAP1"/>
<evidence type="ECO:0000313" key="1">
    <source>
        <dbReference type="EMBL" id="EXB80283.1"/>
    </source>
</evidence>
<accession>W9RAP1</accession>
<dbReference type="Proteomes" id="UP000030645">
    <property type="component" value="Unassembled WGS sequence"/>
</dbReference>
<gene>
    <name evidence="1" type="ORF">L484_025139</name>
</gene>